<sequence length="220" mass="23931">MAYHPPSVVGNDSEWKESNQDAESAPLLSESFPGHDRPQPLNQILNGRASEQNAASTAPAELHLPDPQDFWLLPRNRILLYSCFFVSTLLVVLALGQTFLFLVLISGFVGIAASASNLIPRATVDMAAQSKNSTVLCLVGLVLSTVSILQLLWILFLTNLECRLDPEDAPPKDCLIMYSYTGVSMLLVLANGVLMQMLMLRASQVSRMLNPVSSGMISLA</sequence>
<reference evidence="3 4" key="1">
    <citation type="submission" date="2017-08" db="EMBL/GenBank/DDBJ databases">
        <title>Acidophilic green algal genome provides insights into adaptation to an acidic environment.</title>
        <authorList>
            <person name="Hirooka S."/>
            <person name="Hirose Y."/>
            <person name="Kanesaki Y."/>
            <person name="Higuchi S."/>
            <person name="Fujiwara T."/>
            <person name="Onuma R."/>
            <person name="Era A."/>
            <person name="Ohbayashi R."/>
            <person name="Uzuka A."/>
            <person name="Nozaki H."/>
            <person name="Yoshikawa H."/>
            <person name="Miyagishima S.Y."/>
        </authorList>
    </citation>
    <scope>NUCLEOTIDE SEQUENCE [LARGE SCALE GENOMIC DNA]</scope>
    <source>
        <strain evidence="3 4">NIES-2499</strain>
    </source>
</reference>
<organism evidence="3 4">
    <name type="scientific">Chlamydomonas eustigma</name>
    <dbReference type="NCBI Taxonomy" id="1157962"/>
    <lineage>
        <taxon>Eukaryota</taxon>
        <taxon>Viridiplantae</taxon>
        <taxon>Chlorophyta</taxon>
        <taxon>core chlorophytes</taxon>
        <taxon>Chlorophyceae</taxon>
        <taxon>CS clade</taxon>
        <taxon>Chlamydomonadales</taxon>
        <taxon>Chlamydomonadaceae</taxon>
        <taxon>Chlamydomonas</taxon>
    </lineage>
</organism>
<evidence type="ECO:0000313" key="4">
    <source>
        <dbReference type="Proteomes" id="UP000232323"/>
    </source>
</evidence>
<dbReference type="AlphaFoldDB" id="A0A250WQW3"/>
<evidence type="ECO:0000256" key="2">
    <source>
        <dbReference type="SAM" id="Phobius"/>
    </source>
</evidence>
<keyword evidence="2" id="KW-0472">Membrane</keyword>
<keyword evidence="2" id="KW-1133">Transmembrane helix</keyword>
<evidence type="ECO:0000256" key="1">
    <source>
        <dbReference type="SAM" id="MobiDB-lite"/>
    </source>
</evidence>
<accession>A0A250WQW3</accession>
<feature type="transmembrane region" description="Helical" evidence="2">
    <location>
        <begin position="176"/>
        <end position="200"/>
    </location>
</feature>
<feature type="transmembrane region" description="Helical" evidence="2">
    <location>
        <begin position="78"/>
        <end position="95"/>
    </location>
</feature>
<protein>
    <submittedName>
        <fullName evidence="3">Uncharacterized protein</fullName>
    </submittedName>
</protein>
<feature type="transmembrane region" description="Helical" evidence="2">
    <location>
        <begin position="135"/>
        <end position="156"/>
    </location>
</feature>
<evidence type="ECO:0000313" key="3">
    <source>
        <dbReference type="EMBL" id="GAX73227.1"/>
    </source>
</evidence>
<name>A0A250WQW3_9CHLO</name>
<proteinExistence type="predicted"/>
<keyword evidence="4" id="KW-1185">Reference proteome</keyword>
<gene>
    <name evidence="3" type="ORF">CEUSTIGMA_g680.t1</name>
</gene>
<keyword evidence="2" id="KW-0812">Transmembrane</keyword>
<comment type="caution">
    <text evidence="3">The sequence shown here is derived from an EMBL/GenBank/DDBJ whole genome shotgun (WGS) entry which is preliminary data.</text>
</comment>
<feature type="region of interest" description="Disordered" evidence="1">
    <location>
        <begin position="1"/>
        <end position="34"/>
    </location>
</feature>
<feature type="transmembrane region" description="Helical" evidence="2">
    <location>
        <begin position="101"/>
        <end position="123"/>
    </location>
</feature>
<dbReference type="Proteomes" id="UP000232323">
    <property type="component" value="Unassembled WGS sequence"/>
</dbReference>
<dbReference type="EMBL" id="BEGY01000002">
    <property type="protein sequence ID" value="GAX73227.1"/>
    <property type="molecule type" value="Genomic_DNA"/>
</dbReference>